<organism evidence="16 17">
    <name type="scientific">Ichthyophthirius multifiliis</name>
    <name type="common">White spot disease agent</name>
    <name type="synonym">Ich</name>
    <dbReference type="NCBI Taxonomy" id="5932"/>
    <lineage>
        <taxon>Eukaryota</taxon>
        <taxon>Sar</taxon>
        <taxon>Alveolata</taxon>
        <taxon>Ciliophora</taxon>
        <taxon>Intramacronucleata</taxon>
        <taxon>Oligohymenophorea</taxon>
        <taxon>Hymenostomatida</taxon>
        <taxon>Ophryoglenina</taxon>
        <taxon>Ichthyophthirius</taxon>
    </lineage>
</organism>
<dbReference type="Pfam" id="PF00326">
    <property type="entry name" value="Peptidase_S9"/>
    <property type="match status" value="1"/>
</dbReference>
<dbReference type="GO" id="GO:0005524">
    <property type="term" value="F:ATP binding"/>
    <property type="evidence" value="ECO:0007669"/>
    <property type="project" value="UniProtKB-KW"/>
</dbReference>
<evidence type="ECO:0000256" key="2">
    <source>
        <dbReference type="ARBA" id="ARBA00004997"/>
    </source>
</evidence>
<dbReference type="InterPro" id="IPR015806">
    <property type="entry name" value="Pyrv_Knase_insert_dom_sf"/>
</dbReference>
<dbReference type="InterPro" id="IPR011037">
    <property type="entry name" value="Pyrv_Knase-like_insert_dom_sf"/>
</dbReference>
<dbReference type="Gene3D" id="3.40.50.1820">
    <property type="entry name" value="alpha/beta hydrolase"/>
    <property type="match status" value="1"/>
</dbReference>
<dbReference type="SUPFAM" id="SSF50800">
    <property type="entry name" value="PK beta-barrel domain-like"/>
    <property type="match status" value="1"/>
</dbReference>
<dbReference type="InterPro" id="IPR015793">
    <property type="entry name" value="Pyrv_Knase_brl"/>
</dbReference>
<name>G0QY02_ICHMU</name>
<evidence type="ECO:0000313" key="17">
    <source>
        <dbReference type="Proteomes" id="UP000008983"/>
    </source>
</evidence>
<dbReference type="PANTHER" id="PTHR11817">
    <property type="entry name" value="PYRUVATE KINASE"/>
    <property type="match status" value="1"/>
</dbReference>
<dbReference type="InterPro" id="IPR029058">
    <property type="entry name" value="AB_hydrolase_fold"/>
</dbReference>
<keyword evidence="17" id="KW-1185">Reference proteome</keyword>
<dbReference type="Gene3D" id="3.40.1380.20">
    <property type="entry name" value="Pyruvate kinase, C-terminal domain"/>
    <property type="match status" value="1"/>
</dbReference>
<comment type="cofactor">
    <cofactor evidence="1">
        <name>K(+)</name>
        <dbReference type="ChEBI" id="CHEBI:29103"/>
    </cofactor>
</comment>
<dbReference type="OrthoDB" id="290852at2759"/>
<evidence type="ECO:0000256" key="1">
    <source>
        <dbReference type="ARBA" id="ARBA00001958"/>
    </source>
</evidence>
<dbReference type="EC" id="2.7.1.40" evidence="4"/>
<keyword evidence="5 16" id="KW-0808">Transferase</keyword>
<dbReference type="InterPro" id="IPR036918">
    <property type="entry name" value="Pyrv_Knase_C_sf"/>
</dbReference>
<dbReference type="Gene3D" id="3.20.20.60">
    <property type="entry name" value="Phosphoenolpyruvate-binding domains"/>
    <property type="match status" value="2"/>
</dbReference>
<keyword evidence="11" id="KW-0324">Glycolysis</keyword>
<sequence length="921" mass="106283">MSNKPNKKLSNSIKSRGELLEYENEYYDNLSKKIMRSRRTKIIATVNQNNYKSYEQLREIYKAGLNSFLVNMAYCSTKFVSNVSQWRQRLEDEFKTKVPIICVLKGNLIRIGQLKQPEIYLKQGQEYRFIIKKKIIGDSNICTISDQNIMKKIGIGAKIIIDYGQVALTVLKQEKSDKTLQILQQKYGYGEEFPKEQQSKNKSQNLIVQQMYLNSCSSTSESEIYTQKQVNLSQEDVETENKFAEKFKQLRKNSKEKTYEVIVCQVDGDCIIKSYKPIFIYKNRDETEQLFYEEKRKRTQNNNKMFKSIDYQNLQVDKQSEEYDDFFEQIIQPKDIYDINNALNNELDCICVSNVQTAEDIINVKNIIGSKSIKVIAKIQNLEAIQNFDEIMHVCDGILIARGYLTIHIPVEKLHFIQKQMIQKCNSKLKPVLVSCNILDSMVSSLLPSTCEVSEISNLVSDHIDGFILSGETSYGMYPIQTIQTLSRTCMETEARQISKNNFQMNNLFSGIPPTLINCIVKCTLQAAYNIQASLIMVFTSSGSTALKISKLRPPCPIIAVTINNKVARYINLVSSIRSFTFNSLEGTLNLIDQILDDFKEQETIKIGDFIIITSGEVENLSGTTNNLKIFLYYFQNNILYLPGFQNYPNTSYIQKIYFSVIQGLPKSQDENPEGSRNPKDVNIDYEDINIQASDGIKLHGWICKKQNSLQHPTVVYFHENAGNIGTRIYYLQKYYELADINIILIAYRGYSKSQGTPNEEGIKKDSKAILEHVFSRKDLDTKRIFIHGRSLGGAVSIYAASQLNYNIKGIILENTFTSIADMVDCIFPFLKYIKQLKYRLIKNKWESIKLIDQIKNPILFISSMKDQIVPPFQMSILYEKCKTKAKYIYKIEEGDHNDNWTIDPYSYFQEIQQFMKKCNN</sequence>
<comment type="similarity">
    <text evidence="3">Belongs to the pyruvate kinase family.</text>
</comment>
<dbReference type="GO" id="GO:0000287">
    <property type="term" value="F:magnesium ion binding"/>
    <property type="evidence" value="ECO:0007669"/>
    <property type="project" value="InterPro"/>
</dbReference>
<evidence type="ECO:0000259" key="15">
    <source>
        <dbReference type="Pfam" id="PF02887"/>
    </source>
</evidence>
<keyword evidence="9" id="KW-0067">ATP-binding</keyword>
<gene>
    <name evidence="16" type="ORF">IMG5_146210</name>
</gene>
<feature type="domain" description="Pyruvate kinase barrel" evidence="13">
    <location>
        <begin position="332"/>
        <end position="483"/>
    </location>
</feature>
<dbReference type="GO" id="GO:0030955">
    <property type="term" value="F:potassium ion binding"/>
    <property type="evidence" value="ECO:0007669"/>
    <property type="project" value="InterPro"/>
</dbReference>
<dbReference type="Proteomes" id="UP000008983">
    <property type="component" value="Unassembled WGS sequence"/>
</dbReference>
<dbReference type="UniPathway" id="UPA00109">
    <property type="reaction ID" value="UER00188"/>
</dbReference>
<feature type="domain" description="Peptidase S9 prolyl oligopeptidase catalytic" evidence="14">
    <location>
        <begin position="765"/>
        <end position="890"/>
    </location>
</feature>
<dbReference type="eggNOG" id="KOG2323">
    <property type="taxonomic scope" value="Eukaryota"/>
</dbReference>
<dbReference type="GO" id="GO:0004743">
    <property type="term" value="F:pyruvate kinase activity"/>
    <property type="evidence" value="ECO:0007669"/>
    <property type="project" value="UniProtKB-EC"/>
</dbReference>
<dbReference type="EMBL" id="GL984093">
    <property type="protein sequence ID" value="EGR29902.1"/>
    <property type="molecule type" value="Genomic_DNA"/>
</dbReference>
<keyword evidence="12 16" id="KW-0670">Pyruvate</keyword>
<evidence type="ECO:0000259" key="14">
    <source>
        <dbReference type="Pfam" id="PF00326"/>
    </source>
</evidence>
<dbReference type="STRING" id="857967.G0QY02"/>
<evidence type="ECO:0000256" key="6">
    <source>
        <dbReference type="ARBA" id="ARBA00022723"/>
    </source>
</evidence>
<dbReference type="GO" id="GO:0006508">
    <property type="term" value="P:proteolysis"/>
    <property type="evidence" value="ECO:0007669"/>
    <property type="project" value="InterPro"/>
</dbReference>
<proteinExistence type="inferred from homology"/>
<dbReference type="Pfam" id="PF02887">
    <property type="entry name" value="PK_C"/>
    <property type="match status" value="1"/>
</dbReference>
<dbReference type="InterPro" id="IPR040442">
    <property type="entry name" value="Pyrv_kinase-like_dom_sf"/>
</dbReference>
<keyword evidence="7" id="KW-0547">Nucleotide-binding</keyword>
<accession>G0QY02</accession>
<dbReference type="GO" id="GO:0016301">
    <property type="term" value="F:kinase activity"/>
    <property type="evidence" value="ECO:0007669"/>
    <property type="project" value="UniProtKB-KW"/>
</dbReference>
<dbReference type="InParanoid" id="G0QY02"/>
<dbReference type="Pfam" id="PF00224">
    <property type="entry name" value="PK"/>
    <property type="match status" value="2"/>
</dbReference>
<feature type="domain" description="Pyruvate kinase C-terminal" evidence="15">
    <location>
        <begin position="520"/>
        <end position="630"/>
    </location>
</feature>
<dbReference type="InterPro" id="IPR001375">
    <property type="entry name" value="Peptidase_S9_cat"/>
</dbReference>
<evidence type="ECO:0000256" key="12">
    <source>
        <dbReference type="ARBA" id="ARBA00023317"/>
    </source>
</evidence>
<dbReference type="OMA" id="RICMETE"/>
<evidence type="ECO:0000259" key="13">
    <source>
        <dbReference type="Pfam" id="PF00224"/>
    </source>
</evidence>
<dbReference type="Gene3D" id="2.40.33.10">
    <property type="entry name" value="PK beta-barrel domain-like"/>
    <property type="match status" value="1"/>
</dbReference>
<dbReference type="SUPFAM" id="SSF53474">
    <property type="entry name" value="alpha/beta-Hydrolases"/>
    <property type="match status" value="1"/>
</dbReference>
<evidence type="ECO:0000256" key="10">
    <source>
        <dbReference type="ARBA" id="ARBA00022842"/>
    </source>
</evidence>
<evidence type="ECO:0000256" key="5">
    <source>
        <dbReference type="ARBA" id="ARBA00022679"/>
    </source>
</evidence>
<dbReference type="InterPro" id="IPR015795">
    <property type="entry name" value="Pyrv_Knase_C"/>
</dbReference>
<evidence type="ECO:0000256" key="4">
    <source>
        <dbReference type="ARBA" id="ARBA00012142"/>
    </source>
</evidence>
<keyword evidence="8 16" id="KW-0418">Kinase</keyword>
<dbReference type="eggNOG" id="KOG4391">
    <property type="taxonomic scope" value="Eukaryota"/>
</dbReference>
<protein>
    <recommendedName>
        <fullName evidence="4">pyruvate kinase</fullName>
        <ecNumber evidence="4">2.7.1.40</ecNumber>
    </recommendedName>
</protein>
<dbReference type="GeneID" id="14906012"/>
<evidence type="ECO:0000256" key="7">
    <source>
        <dbReference type="ARBA" id="ARBA00022741"/>
    </source>
</evidence>
<evidence type="ECO:0000256" key="3">
    <source>
        <dbReference type="ARBA" id="ARBA00008663"/>
    </source>
</evidence>
<dbReference type="RefSeq" id="XP_004031138.1">
    <property type="nucleotide sequence ID" value="XM_004031090.1"/>
</dbReference>
<dbReference type="AlphaFoldDB" id="G0QY02"/>
<feature type="domain" description="Pyruvate kinase barrel" evidence="13">
    <location>
        <begin position="38"/>
        <end position="184"/>
    </location>
</feature>
<reference evidence="16 17" key="1">
    <citation type="submission" date="2011-07" db="EMBL/GenBank/DDBJ databases">
        <authorList>
            <person name="Coyne R."/>
            <person name="Brami D."/>
            <person name="Johnson J."/>
            <person name="Hostetler J."/>
            <person name="Hannick L."/>
            <person name="Clark T."/>
            <person name="Cassidy-Hanley D."/>
            <person name="Inman J."/>
        </authorList>
    </citation>
    <scope>NUCLEOTIDE SEQUENCE [LARGE SCALE GENOMIC DNA]</scope>
    <source>
        <strain evidence="16 17">G5</strain>
    </source>
</reference>
<keyword evidence="6" id="KW-0479">Metal-binding</keyword>
<dbReference type="InterPro" id="IPR015813">
    <property type="entry name" value="Pyrv/PenolPyrv_kinase-like_dom"/>
</dbReference>
<evidence type="ECO:0000256" key="8">
    <source>
        <dbReference type="ARBA" id="ARBA00022777"/>
    </source>
</evidence>
<evidence type="ECO:0000256" key="9">
    <source>
        <dbReference type="ARBA" id="ARBA00022840"/>
    </source>
</evidence>
<dbReference type="InterPro" id="IPR001697">
    <property type="entry name" value="Pyr_Knase"/>
</dbReference>
<evidence type="ECO:0000256" key="11">
    <source>
        <dbReference type="ARBA" id="ARBA00023152"/>
    </source>
</evidence>
<dbReference type="SUPFAM" id="SSF52935">
    <property type="entry name" value="PK C-terminal domain-like"/>
    <property type="match status" value="1"/>
</dbReference>
<keyword evidence="16" id="KW-0378">Hydrolase</keyword>
<evidence type="ECO:0000313" key="16">
    <source>
        <dbReference type="EMBL" id="EGR29902.1"/>
    </source>
</evidence>
<comment type="pathway">
    <text evidence="2">Carbohydrate degradation; glycolysis; pyruvate from D-glyceraldehyde 3-phosphate: step 5/5.</text>
</comment>
<keyword evidence="10" id="KW-0460">Magnesium</keyword>
<dbReference type="GO" id="GO:0008236">
    <property type="term" value="F:serine-type peptidase activity"/>
    <property type="evidence" value="ECO:0007669"/>
    <property type="project" value="InterPro"/>
</dbReference>
<dbReference type="SUPFAM" id="SSF51621">
    <property type="entry name" value="Phosphoenolpyruvate/pyruvate domain"/>
    <property type="match status" value="1"/>
</dbReference>